<evidence type="ECO:0000313" key="3">
    <source>
        <dbReference type="Proteomes" id="UP000219636"/>
    </source>
</evidence>
<dbReference type="AlphaFoldDB" id="A0A285TLV7"/>
<name>A0A285TLV7_9BACL</name>
<evidence type="ECO:0000259" key="1">
    <source>
        <dbReference type="Pfam" id="PF06114"/>
    </source>
</evidence>
<feature type="domain" description="IrrE N-terminal-like" evidence="1">
    <location>
        <begin position="58"/>
        <end position="156"/>
    </location>
</feature>
<keyword evidence="3" id="KW-1185">Reference proteome</keyword>
<evidence type="ECO:0000313" key="2">
    <source>
        <dbReference type="EMBL" id="SOC21729.1"/>
    </source>
</evidence>
<dbReference type="EMBL" id="OBMQ01000013">
    <property type="protein sequence ID" value="SOC21729.1"/>
    <property type="molecule type" value="Genomic_DNA"/>
</dbReference>
<accession>A0A285TLV7</accession>
<dbReference type="Proteomes" id="UP000219636">
    <property type="component" value="Unassembled WGS sequence"/>
</dbReference>
<dbReference type="RefSeq" id="WP_097074669.1">
    <property type="nucleotide sequence ID" value="NZ_OBMQ01000013.1"/>
</dbReference>
<proteinExistence type="predicted"/>
<dbReference type="Gene3D" id="1.10.10.2910">
    <property type="match status" value="1"/>
</dbReference>
<dbReference type="InterPro" id="IPR010359">
    <property type="entry name" value="IrrE_HExxH"/>
</dbReference>
<protein>
    <submittedName>
        <fullName evidence="2">Uncharacterized protein DUF955</fullName>
    </submittedName>
</protein>
<sequence length="245" mass="28110">MDRRQQAETIAEAFASSFLEDEIGHDLFIGPHIERLLADKVHIIYQFVEDEAYFGAAITHQNGEQFVALNTFHSLRMRYFTAAHELWHLSEGSQIQETEFDHERAADRFAAAIMLPKSLTRELWEKFKKRYGEEEAVFYIADLAAVPYVAVVRRLNELGEKVPGLKSQEIDWLNKRSDLGLTDSILDQANPDIRFTAYKNVVKANVEHNGLDRLKAANKLAKFAPKQAEKYQQDALVMKEPKDEA</sequence>
<dbReference type="Pfam" id="PF06114">
    <property type="entry name" value="Peptidase_M78"/>
    <property type="match status" value="1"/>
</dbReference>
<gene>
    <name evidence="2" type="ORF">SAMN05880501_11351</name>
</gene>
<organism evidence="2 3">
    <name type="scientific">Ureibacillus xyleni</name>
    <dbReference type="NCBI Taxonomy" id="614648"/>
    <lineage>
        <taxon>Bacteria</taxon>
        <taxon>Bacillati</taxon>
        <taxon>Bacillota</taxon>
        <taxon>Bacilli</taxon>
        <taxon>Bacillales</taxon>
        <taxon>Caryophanaceae</taxon>
        <taxon>Ureibacillus</taxon>
    </lineage>
</organism>
<dbReference type="OrthoDB" id="42613at2"/>
<reference evidence="3" key="1">
    <citation type="submission" date="2017-08" db="EMBL/GenBank/DDBJ databases">
        <authorList>
            <person name="Varghese N."/>
            <person name="Submissions S."/>
        </authorList>
    </citation>
    <scope>NUCLEOTIDE SEQUENCE [LARGE SCALE GENOMIC DNA]</scope>
    <source>
        <strain evidence="3">JC22</strain>
    </source>
</reference>